<dbReference type="SMART" id="SM00729">
    <property type="entry name" value="Elp3"/>
    <property type="match status" value="1"/>
</dbReference>
<evidence type="ECO:0000313" key="8">
    <source>
        <dbReference type="EMBL" id="HHJ52828.1"/>
    </source>
</evidence>
<dbReference type="EMBL" id="DROD01000441">
    <property type="protein sequence ID" value="HHJ52828.1"/>
    <property type="molecule type" value="Genomic_DNA"/>
</dbReference>
<evidence type="ECO:0000256" key="4">
    <source>
        <dbReference type="ARBA" id="ARBA00022723"/>
    </source>
</evidence>
<reference evidence="8" key="1">
    <citation type="journal article" date="2020" name="mSystems">
        <title>Genome- and Community-Level Interaction Insights into Carbon Utilization and Element Cycling Functions of Hydrothermarchaeota in Hydrothermal Sediment.</title>
        <authorList>
            <person name="Zhou Z."/>
            <person name="Liu Y."/>
            <person name="Xu W."/>
            <person name="Pan J."/>
            <person name="Luo Z.H."/>
            <person name="Li M."/>
        </authorList>
    </citation>
    <scope>NUCLEOTIDE SEQUENCE [LARGE SCALE GENOMIC DNA]</scope>
    <source>
        <strain evidence="8">HyVt-527</strain>
    </source>
</reference>
<evidence type="ECO:0000259" key="7">
    <source>
        <dbReference type="PROSITE" id="PS51918"/>
    </source>
</evidence>
<dbReference type="GO" id="GO:0003824">
    <property type="term" value="F:catalytic activity"/>
    <property type="evidence" value="ECO:0007669"/>
    <property type="project" value="InterPro"/>
</dbReference>
<feature type="non-terminal residue" evidence="8">
    <location>
        <position position="1"/>
    </location>
</feature>
<dbReference type="InterPro" id="IPR058240">
    <property type="entry name" value="rSAM_sf"/>
</dbReference>
<evidence type="ECO:0000256" key="2">
    <source>
        <dbReference type="ARBA" id="ARBA00022485"/>
    </source>
</evidence>
<dbReference type="InterPro" id="IPR050377">
    <property type="entry name" value="Radical_SAM_PqqE_MftC-like"/>
</dbReference>
<dbReference type="SFLD" id="SFLDS00029">
    <property type="entry name" value="Radical_SAM"/>
    <property type="match status" value="1"/>
</dbReference>
<dbReference type="SFLD" id="SFLDG01067">
    <property type="entry name" value="SPASM/twitch_domain_containing"/>
    <property type="match status" value="1"/>
</dbReference>
<dbReference type="Proteomes" id="UP000886124">
    <property type="component" value="Unassembled WGS sequence"/>
</dbReference>
<dbReference type="PROSITE" id="PS51918">
    <property type="entry name" value="RADICAL_SAM"/>
    <property type="match status" value="1"/>
</dbReference>
<dbReference type="AlphaFoldDB" id="A0A7V5UF15"/>
<evidence type="ECO:0000256" key="5">
    <source>
        <dbReference type="ARBA" id="ARBA00023004"/>
    </source>
</evidence>
<keyword evidence="2" id="KW-0004">4Fe-4S</keyword>
<gene>
    <name evidence="8" type="ORF">ENJ89_06495</name>
</gene>
<sequence>FIFKIRYTPRRLWNVTKVVAAMAVSRILRRPVVWGVPPILMLEPTNICNLKCPMCPAVVGKRVLKKGQLSLENFKRVLDELGDYIVQLQLWNQGEPFINRDFLDMIRYAKSKGVMTITSTNGHFIESDEKAEEIVRSGLDQLILSMDGTNQESYEKYRIGGNYQLVIENLGRLARAKQRLGSKRPLIELQFIVFKHNQDEIDAIIDLARDYRIDRLSFKTAMVYTPEQADAFLAQDQRENLYTVEDGKVKRKQQVPNWCSRLWLNSTVNWDGTVVPCCFDVDSDYVFGELFSDGQEFRRIWKNKKYMSFRKAVLTNRKAIEMCNNCTEGMPEPYARIIELDDLLKRKTEMG</sequence>
<dbReference type="GO" id="GO:0051536">
    <property type="term" value="F:iron-sulfur cluster binding"/>
    <property type="evidence" value="ECO:0007669"/>
    <property type="project" value="UniProtKB-KW"/>
</dbReference>
<dbReference type="InterPro" id="IPR013785">
    <property type="entry name" value="Aldolase_TIM"/>
</dbReference>
<protein>
    <submittedName>
        <fullName evidence="8">Radical SAM protein</fullName>
    </submittedName>
</protein>
<dbReference type="CDD" id="cd01335">
    <property type="entry name" value="Radical_SAM"/>
    <property type="match status" value="1"/>
</dbReference>
<dbReference type="Gene3D" id="3.20.20.70">
    <property type="entry name" value="Aldolase class I"/>
    <property type="match status" value="1"/>
</dbReference>
<dbReference type="GO" id="GO:0046872">
    <property type="term" value="F:metal ion binding"/>
    <property type="evidence" value="ECO:0007669"/>
    <property type="project" value="UniProtKB-KW"/>
</dbReference>
<dbReference type="Pfam" id="PF13186">
    <property type="entry name" value="SPASM"/>
    <property type="match status" value="1"/>
</dbReference>
<dbReference type="Pfam" id="PF04055">
    <property type="entry name" value="Radical_SAM"/>
    <property type="match status" value="1"/>
</dbReference>
<name>A0A7V5UF15_CALAY</name>
<keyword evidence="5" id="KW-0408">Iron</keyword>
<evidence type="ECO:0000256" key="6">
    <source>
        <dbReference type="ARBA" id="ARBA00023014"/>
    </source>
</evidence>
<keyword evidence="6" id="KW-0411">Iron-sulfur</keyword>
<keyword evidence="3" id="KW-0949">S-adenosyl-L-methionine</keyword>
<dbReference type="InterPro" id="IPR006638">
    <property type="entry name" value="Elp3/MiaA/NifB-like_rSAM"/>
</dbReference>
<organism evidence="8">
    <name type="scientific">Caldithrix abyssi</name>
    <dbReference type="NCBI Taxonomy" id="187145"/>
    <lineage>
        <taxon>Bacteria</taxon>
        <taxon>Pseudomonadati</taxon>
        <taxon>Calditrichota</taxon>
        <taxon>Calditrichia</taxon>
        <taxon>Calditrichales</taxon>
        <taxon>Calditrichaceae</taxon>
        <taxon>Caldithrix</taxon>
    </lineage>
</organism>
<proteinExistence type="predicted"/>
<dbReference type="SUPFAM" id="SSF102114">
    <property type="entry name" value="Radical SAM enzymes"/>
    <property type="match status" value="1"/>
</dbReference>
<comment type="cofactor">
    <cofactor evidence="1">
        <name>[4Fe-4S] cluster</name>
        <dbReference type="ChEBI" id="CHEBI:49883"/>
    </cofactor>
</comment>
<dbReference type="SFLD" id="SFLDG01387">
    <property type="entry name" value="BtrN-like_SPASM_domain_contain"/>
    <property type="match status" value="1"/>
</dbReference>
<evidence type="ECO:0000256" key="1">
    <source>
        <dbReference type="ARBA" id="ARBA00001966"/>
    </source>
</evidence>
<dbReference type="PANTHER" id="PTHR11228:SF7">
    <property type="entry name" value="PQQA PEPTIDE CYCLASE"/>
    <property type="match status" value="1"/>
</dbReference>
<feature type="domain" description="Radical SAM core" evidence="7">
    <location>
        <begin position="34"/>
        <end position="265"/>
    </location>
</feature>
<dbReference type="PANTHER" id="PTHR11228">
    <property type="entry name" value="RADICAL SAM DOMAIN PROTEIN"/>
    <property type="match status" value="1"/>
</dbReference>
<accession>A0A7V5UF15</accession>
<keyword evidence="4" id="KW-0479">Metal-binding</keyword>
<dbReference type="InterPro" id="IPR023885">
    <property type="entry name" value="4Fe4S-binding_SPASM_dom"/>
</dbReference>
<dbReference type="InterPro" id="IPR007197">
    <property type="entry name" value="rSAM"/>
</dbReference>
<evidence type="ECO:0000256" key="3">
    <source>
        <dbReference type="ARBA" id="ARBA00022691"/>
    </source>
</evidence>
<comment type="caution">
    <text evidence="8">The sequence shown here is derived from an EMBL/GenBank/DDBJ whole genome shotgun (WGS) entry which is preliminary data.</text>
</comment>
<dbReference type="InterPro" id="IPR034391">
    <property type="entry name" value="AdoMet-like_SPASM_containing"/>
</dbReference>